<feature type="transmembrane region" description="Helical" evidence="1">
    <location>
        <begin position="22"/>
        <end position="40"/>
    </location>
</feature>
<dbReference type="EMBL" id="CCRH01000019">
    <property type="protein sequence ID" value="CDZ40107.1"/>
    <property type="molecule type" value="Genomic_DNA"/>
</dbReference>
<name>A0A0T7FYM2_NEOGA</name>
<accession>A0A0T7FYM2</accession>
<keyword evidence="1" id="KW-1133">Transmembrane helix</keyword>
<gene>
    <name evidence="2" type="ORF">NGAL_HAMBI1145_52140</name>
</gene>
<proteinExistence type="predicted"/>
<dbReference type="Proteomes" id="UP000046176">
    <property type="component" value="Unassembled WGS sequence"/>
</dbReference>
<organism evidence="2 3">
    <name type="scientific">Neorhizobium galegae bv. officinalis</name>
    <dbReference type="NCBI Taxonomy" id="323656"/>
    <lineage>
        <taxon>Bacteria</taxon>
        <taxon>Pseudomonadati</taxon>
        <taxon>Pseudomonadota</taxon>
        <taxon>Alphaproteobacteria</taxon>
        <taxon>Hyphomicrobiales</taxon>
        <taxon>Rhizobiaceae</taxon>
        <taxon>Rhizobium/Agrobacterium group</taxon>
        <taxon>Neorhizobium</taxon>
    </lineage>
</organism>
<keyword evidence="1" id="KW-0812">Transmembrane</keyword>
<protein>
    <submittedName>
        <fullName evidence="2">Uncharacterized protein</fullName>
    </submittedName>
</protein>
<evidence type="ECO:0000313" key="3">
    <source>
        <dbReference type="Proteomes" id="UP000046176"/>
    </source>
</evidence>
<evidence type="ECO:0000313" key="2">
    <source>
        <dbReference type="EMBL" id="CDZ40107.1"/>
    </source>
</evidence>
<keyword evidence="1" id="KW-0472">Membrane</keyword>
<reference evidence="2 3" key="1">
    <citation type="submission" date="2014-08" db="EMBL/GenBank/DDBJ databases">
        <authorList>
            <person name="Chen Y.-H."/>
        </authorList>
    </citation>
    <scope>NUCLEOTIDE SEQUENCE [LARGE SCALE GENOMIC DNA]</scope>
</reference>
<sequence length="59" mass="6296">MISFVKTEGAAVAGSALCGADLYYLPGAFIYLTPIVILAIRASWSRRLGGGYDVSNGRW</sequence>
<dbReference type="AlphaFoldDB" id="A0A0T7FYM2"/>
<evidence type="ECO:0000256" key="1">
    <source>
        <dbReference type="SAM" id="Phobius"/>
    </source>
</evidence>